<dbReference type="RefSeq" id="WP_381331509.1">
    <property type="nucleotide sequence ID" value="NZ_JBHTMM010000426.1"/>
</dbReference>
<gene>
    <name evidence="2" type="ORF">ACFQ5X_51230</name>
</gene>
<accession>A0ABW3XWK8</accession>
<feature type="chain" id="PRO_5046912192" description="Secreted protein" evidence="1">
    <location>
        <begin position="38"/>
        <end position="171"/>
    </location>
</feature>
<name>A0ABW3XWK8_9ACTN</name>
<evidence type="ECO:0000313" key="3">
    <source>
        <dbReference type="Proteomes" id="UP001597058"/>
    </source>
</evidence>
<comment type="caution">
    <text evidence="2">The sequence shown here is derived from an EMBL/GenBank/DDBJ whole genome shotgun (WGS) entry which is preliminary data.</text>
</comment>
<evidence type="ECO:0000313" key="2">
    <source>
        <dbReference type="EMBL" id="MFD1313977.1"/>
    </source>
</evidence>
<dbReference type="Proteomes" id="UP001597058">
    <property type="component" value="Unassembled WGS sequence"/>
</dbReference>
<feature type="non-terminal residue" evidence="2">
    <location>
        <position position="1"/>
    </location>
</feature>
<protein>
    <recommendedName>
        <fullName evidence="4">Secreted protein</fullName>
    </recommendedName>
</protein>
<organism evidence="2 3">
    <name type="scientific">Streptomyces kaempferi</name>
    <dbReference type="NCBI Taxonomy" id="333725"/>
    <lineage>
        <taxon>Bacteria</taxon>
        <taxon>Bacillati</taxon>
        <taxon>Actinomycetota</taxon>
        <taxon>Actinomycetes</taxon>
        <taxon>Kitasatosporales</taxon>
        <taxon>Streptomycetaceae</taxon>
        <taxon>Streptomyces</taxon>
    </lineage>
</organism>
<evidence type="ECO:0000256" key="1">
    <source>
        <dbReference type="SAM" id="SignalP"/>
    </source>
</evidence>
<sequence>VQGEWRPGADMRKLTVRAALTFCAAVSLATVMGTADAAPVASPRSAHTLAQESMQPQVPTQPVIVDCSWHPRAEPGDFVLACGDGNSRLTSLRWSSWDANSAVATGINAVNDCKPYCAAGTFREYPVTVRLDRPQAWKKNPQISQYTRLRLSYTDSKPAGYGQTVSYPLWN</sequence>
<keyword evidence="1" id="KW-0732">Signal</keyword>
<reference evidence="3" key="1">
    <citation type="journal article" date="2019" name="Int. J. Syst. Evol. Microbiol.">
        <title>The Global Catalogue of Microorganisms (GCM) 10K type strain sequencing project: providing services to taxonomists for standard genome sequencing and annotation.</title>
        <authorList>
            <consortium name="The Broad Institute Genomics Platform"/>
            <consortium name="The Broad Institute Genome Sequencing Center for Infectious Disease"/>
            <person name="Wu L."/>
            <person name="Ma J."/>
        </authorList>
    </citation>
    <scope>NUCLEOTIDE SEQUENCE [LARGE SCALE GENOMIC DNA]</scope>
    <source>
        <strain evidence="3">CGMCC 4.7020</strain>
    </source>
</reference>
<evidence type="ECO:0008006" key="4">
    <source>
        <dbReference type="Google" id="ProtNLM"/>
    </source>
</evidence>
<feature type="signal peptide" evidence="1">
    <location>
        <begin position="1"/>
        <end position="37"/>
    </location>
</feature>
<keyword evidence="3" id="KW-1185">Reference proteome</keyword>
<dbReference type="EMBL" id="JBHTMM010000426">
    <property type="protein sequence ID" value="MFD1313977.1"/>
    <property type="molecule type" value="Genomic_DNA"/>
</dbReference>
<proteinExistence type="predicted"/>